<dbReference type="AlphaFoldDB" id="A0AAV7G236"/>
<organism evidence="1 2">
    <name type="scientific">Dendrobium chrysotoxum</name>
    <name type="common">Orchid</name>
    <dbReference type="NCBI Taxonomy" id="161865"/>
    <lineage>
        <taxon>Eukaryota</taxon>
        <taxon>Viridiplantae</taxon>
        <taxon>Streptophyta</taxon>
        <taxon>Embryophyta</taxon>
        <taxon>Tracheophyta</taxon>
        <taxon>Spermatophyta</taxon>
        <taxon>Magnoliopsida</taxon>
        <taxon>Liliopsida</taxon>
        <taxon>Asparagales</taxon>
        <taxon>Orchidaceae</taxon>
        <taxon>Epidendroideae</taxon>
        <taxon>Malaxideae</taxon>
        <taxon>Dendrobiinae</taxon>
        <taxon>Dendrobium</taxon>
    </lineage>
</organism>
<evidence type="ECO:0000313" key="1">
    <source>
        <dbReference type="EMBL" id="KAH0450237.1"/>
    </source>
</evidence>
<comment type="caution">
    <text evidence="1">The sequence shown here is derived from an EMBL/GenBank/DDBJ whole genome shotgun (WGS) entry which is preliminary data.</text>
</comment>
<evidence type="ECO:0000313" key="2">
    <source>
        <dbReference type="Proteomes" id="UP000775213"/>
    </source>
</evidence>
<name>A0AAV7G236_DENCH</name>
<protein>
    <submittedName>
        <fullName evidence="1">Uncharacterized protein</fullName>
    </submittedName>
</protein>
<proteinExistence type="predicted"/>
<accession>A0AAV7G236</accession>
<dbReference type="EMBL" id="JAGFBR010000018">
    <property type="protein sequence ID" value="KAH0450237.1"/>
    <property type="molecule type" value="Genomic_DNA"/>
</dbReference>
<reference evidence="1 2" key="1">
    <citation type="journal article" date="2021" name="Hortic Res">
        <title>Chromosome-scale assembly of the Dendrobium chrysotoxum genome enhances the understanding of orchid evolution.</title>
        <authorList>
            <person name="Zhang Y."/>
            <person name="Zhang G.Q."/>
            <person name="Zhang D."/>
            <person name="Liu X.D."/>
            <person name="Xu X.Y."/>
            <person name="Sun W.H."/>
            <person name="Yu X."/>
            <person name="Zhu X."/>
            <person name="Wang Z.W."/>
            <person name="Zhao X."/>
            <person name="Zhong W.Y."/>
            <person name="Chen H."/>
            <person name="Yin W.L."/>
            <person name="Huang T."/>
            <person name="Niu S.C."/>
            <person name="Liu Z.J."/>
        </authorList>
    </citation>
    <scope>NUCLEOTIDE SEQUENCE [LARGE SCALE GENOMIC DNA]</scope>
    <source>
        <strain evidence="1">Lindl</strain>
    </source>
</reference>
<keyword evidence="2" id="KW-1185">Reference proteome</keyword>
<dbReference type="Proteomes" id="UP000775213">
    <property type="component" value="Unassembled WGS sequence"/>
</dbReference>
<sequence>MYILSSLSLKHCQDHYAFLADWNLPDKEFCYLKTVIVTVVVYQGFGHQLSCHQFRRIMHGYVLLKHRLLLVRDLYGINIVLKL</sequence>
<gene>
    <name evidence="1" type="ORF">IEQ34_020929</name>
</gene>
<dbReference type="AntiFam" id="ANF00025">
    <property type="entry name" value="Antisense to 23S rRNA"/>
</dbReference>